<reference evidence="2" key="1">
    <citation type="submission" date="2015-03" db="EMBL/GenBank/DDBJ databases">
        <authorList>
            <person name="Urmite Genomes"/>
        </authorList>
    </citation>
    <scope>NUCLEOTIDE SEQUENCE [LARGE SCALE GENOMIC DNA]</scope>
    <source>
        <strain evidence="2">FF10</strain>
    </source>
</reference>
<accession>A0A0E4H456</accession>
<evidence type="ECO:0000313" key="2">
    <source>
        <dbReference type="Proteomes" id="UP000198604"/>
    </source>
</evidence>
<sequence>MPANIKPIFQEMFHRYQDYYVLIGGTATSIVLDAKGLESRTTKDYDMVIIDELKNKDFYNTLTKFLELGEYEGSQKDNKAQLFRFTTRKAGFPEMIELFSILPEYPLKKFGRETPVHFDEDASLSALLLDEEYYQLLVKEREVIEGYSVLSNRGLIVFKAKAWLDMTDRVKNGAQGLSKKIKKHLNDVTRLAALLHEGERLSELDVSDTVKNDMTKFIDLLTSDIESIPQNSDIMLTKDEVFDILKDFLTR</sequence>
<name>A0A0E4H456_9STRE</name>
<keyword evidence="2" id="KW-1185">Reference proteome</keyword>
<organism evidence="1 2">
    <name type="scientific">Streptococcus varani</name>
    <dbReference type="NCBI Taxonomy" id="1608583"/>
    <lineage>
        <taxon>Bacteria</taxon>
        <taxon>Bacillati</taxon>
        <taxon>Bacillota</taxon>
        <taxon>Bacilli</taxon>
        <taxon>Lactobacillales</taxon>
        <taxon>Streptococcaceae</taxon>
        <taxon>Streptococcus</taxon>
    </lineage>
</organism>
<evidence type="ECO:0000313" key="1">
    <source>
        <dbReference type="EMBL" id="CQR24543.1"/>
    </source>
</evidence>
<dbReference type="OrthoDB" id="2289258at2"/>
<evidence type="ECO:0008006" key="3">
    <source>
        <dbReference type="Google" id="ProtNLM"/>
    </source>
</evidence>
<dbReference type="STRING" id="1608583.BN1356_00888"/>
<dbReference type="AlphaFoldDB" id="A0A0E4H456"/>
<protein>
    <recommendedName>
        <fullName evidence="3">Nucleotidyl transferase AbiEii/AbiGii toxin family protein</fullName>
    </recommendedName>
</protein>
<proteinExistence type="predicted"/>
<dbReference type="Proteomes" id="UP000198604">
    <property type="component" value="Unassembled WGS sequence"/>
</dbReference>
<dbReference type="EMBL" id="CTEN01000002">
    <property type="protein sequence ID" value="CQR24543.1"/>
    <property type="molecule type" value="Genomic_DNA"/>
</dbReference>
<gene>
    <name evidence="1" type="ORF">BN1356_00888</name>
</gene>